<proteinExistence type="predicted"/>
<dbReference type="Gene3D" id="3.30.300.20">
    <property type="match status" value="1"/>
</dbReference>
<protein>
    <submittedName>
        <fullName evidence="1">Organic hydroperoxide reductase OsmC/OhrA</fullName>
    </submittedName>
</protein>
<dbReference type="Proteomes" id="UP000198788">
    <property type="component" value="Unassembled WGS sequence"/>
</dbReference>
<dbReference type="InterPro" id="IPR015946">
    <property type="entry name" value="KH_dom-like_a/b"/>
</dbReference>
<dbReference type="RefSeq" id="WP_092306801.1">
    <property type="nucleotide sequence ID" value="NZ_FOZV01000001.1"/>
</dbReference>
<evidence type="ECO:0000313" key="2">
    <source>
        <dbReference type="Proteomes" id="UP000198788"/>
    </source>
</evidence>
<dbReference type="PANTHER" id="PTHR42830">
    <property type="entry name" value="OSMOTICALLY INDUCIBLE FAMILY PROTEIN"/>
    <property type="match status" value="1"/>
</dbReference>
<dbReference type="STRING" id="871741.SAMN05192570_0714"/>
<keyword evidence="2" id="KW-1185">Reference proteome</keyword>
<dbReference type="InterPro" id="IPR003718">
    <property type="entry name" value="OsmC/Ohr_fam"/>
</dbReference>
<name>A0A1I6P0D0_9CAUL</name>
<dbReference type="InterPro" id="IPR052707">
    <property type="entry name" value="OsmC_Ohr_Peroxiredoxin"/>
</dbReference>
<dbReference type="AlphaFoldDB" id="A0A1I6P0D0"/>
<gene>
    <name evidence="1" type="ORF">SAMN05192570_0714</name>
</gene>
<dbReference type="Pfam" id="PF02566">
    <property type="entry name" value="OsmC"/>
    <property type="match status" value="1"/>
</dbReference>
<evidence type="ECO:0000313" key="1">
    <source>
        <dbReference type="EMBL" id="SFS33657.1"/>
    </source>
</evidence>
<dbReference type="OrthoDB" id="9795405at2"/>
<dbReference type="SUPFAM" id="SSF82784">
    <property type="entry name" value="OsmC-like"/>
    <property type="match status" value="1"/>
</dbReference>
<accession>A0A1I6P0D0</accession>
<reference evidence="2" key="1">
    <citation type="submission" date="2016-10" db="EMBL/GenBank/DDBJ databases">
        <authorList>
            <person name="Varghese N."/>
            <person name="Submissions S."/>
        </authorList>
    </citation>
    <scope>NUCLEOTIDE SEQUENCE [LARGE SCALE GENOMIC DNA]</scope>
    <source>
        <strain evidence="2">CGMCC 1.10683</strain>
    </source>
</reference>
<dbReference type="InterPro" id="IPR036102">
    <property type="entry name" value="OsmC/Ohrsf"/>
</dbReference>
<sequence length="155" mass="16416">MSEHLATVEWSRGEQPFLDNRYARAHEWRFDGGAVVRGSSAPSSVPAPLSDPAAVDPEEALVAAVSSCHMLFSLAYAARAGFVVDSYRDEAVGVLGKDERGKVSITAVTLRPAVAFSGETRPDAAALEDLHHRAHEACYVANSIRASVAVEPAAA</sequence>
<dbReference type="PANTHER" id="PTHR42830:SF2">
    <property type="entry name" value="OSMC_OHR FAMILY PROTEIN"/>
    <property type="match status" value="1"/>
</dbReference>
<dbReference type="EMBL" id="FOZV01000001">
    <property type="protein sequence ID" value="SFS33657.1"/>
    <property type="molecule type" value="Genomic_DNA"/>
</dbReference>
<organism evidence="1 2">
    <name type="scientific">Brevundimonas viscosa</name>
    <dbReference type="NCBI Taxonomy" id="871741"/>
    <lineage>
        <taxon>Bacteria</taxon>
        <taxon>Pseudomonadati</taxon>
        <taxon>Pseudomonadota</taxon>
        <taxon>Alphaproteobacteria</taxon>
        <taxon>Caulobacterales</taxon>
        <taxon>Caulobacteraceae</taxon>
        <taxon>Brevundimonas</taxon>
    </lineage>
</organism>